<name>A0A238KBK9_9RHOB</name>
<dbReference type="PANTHER" id="PTHR30576">
    <property type="entry name" value="COLANIC BIOSYNTHESIS UDP-GLUCOSE LIPID CARRIER TRANSFERASE"/>
    <property type="match status" value="1"/>
</dbReference>
<proteinExistence type="inferred from homology"/>
<keyword evidence="5" id="KW-0808">Transferase</keyword>
<reference evidence="5 6" key="1">
    <citation type="submission" date="2017-05" db="EMBL/GenBank/DDBJ databases">
        <authorList>
            <person name="Song R."/>
            <person name="Chenine A.L."/>
            <person name="Ruprecht R.M."/>
        </authorList>
    </citation>
    <scope>NUCLEOTIDE SEQUENCE [LARGE SCALE GENOMIC DNA]</scope>
    <source>
        <strain evidence="5 6">CECT 8663</strain>
    </source>
</reference>
<evidence type="ECO:0000313" key="5">
    <source>
        <dbReference type="EMBL" id="SMX39582.1"/>
    </source>
</evidence>
<keyword evidence="3" id="KW-0472">Membrane</keyword>
<dbReference type="Pfam" id="PF02397">
    <property type="entry name" value="Bac_transf"/>
    <property type="match status" value="1"/>
</dbReference>
<dbReference type="RefSeq" id="WP_245910767.1">
    <property type="nucleotide sequence ID" value="NZ_FXYH01000005.1"/>
</dbReference>
<evidence type="ECO:0000313" key="6">
    <source>
        <dbReference type="Proteomes" id="UP000220836"/>
    </source>
</evidence>
<evidence type="ECO:0000256" key="2">
    <source>
        <dbReference type="ARBA" id="ARBA00023169"/>
    </source>
</evidence>
<feature type="transmembrane region" description="Helical" evidence="3">
    <location>
        <begin position="38"/>
        <end position="62"/>
    </location>
</feature>
<evidence type="ECO:0000256" key="1">
    <source>
        <dbReference type="ARBA" id="ARBA00006464"/>
    </source>
</evidence>
<dbReference type="InterPro" id="IPR003362">
    <property type="entry name" value="Bact_transf"/>
</dbReference>
<dbReference type="GO" id="GO:0000271">
    <property type="term" value="P:polysaccharide biosynthetic process"/>
    <property type="evidence" value="ECO:0007669"/>
    <property type="project" value="UniProtKB-KW"/>
</dbReference>
<dbReference type="EMBL" id="FXYH01000005">
    <property type="protein sequence ID" value="SMX39582.1"/>
    <property type="molecule type" value="Genomic_DNA"/>
</dbReference>
<keyword evidence="6" id="KW-1185">Reference proteome</keyword>
<keyword evidence="3" id="KW-1133">Transmembrane helix</keyword>
<sequence length="220" mass="24852">MFDSTMLNSASGTTGHVSHTELSLGSTFFRVFKRSFDIMVSIALLPGLLGAILVLLVLNPFLNQGSIFFVQKRMGRGCKSFQAIKFRSMRKVTKITRSADDPLELDRITPLGHFLRKSRLDELPQILNVLMGDMSLIGPRPDFIDHAEEYLQTIPGYRERHMVRPGISGLAQTELGYIEGTTATRRKVQADLYYITHRGFGLEMWIFWRTLSVVARRAGA</sequence>
<keyword evidence="3" id="KW-0812">Transmembrane</keyword>
<protein>
    <submittedName>
        <fullName evidence="5">UDP-N-acetylgalactosamine-undecaprenyl-phosphate N-acetylgalactosaminephosphotransferase</fullName>
        <ecNumber evidence="5">2.7.8.40</ecNumber>
    </submittedName>
</protein>
<dbReference type="Proteomes" id="UP000220836">
    <property type="component" value="Unassembled WGS sequence"/>
</dbReference>
<evidence type="ECO:0000256" key="3">
    <source>
        <dbReference type="SAM" id="Phobius"/>
    </source>
</evidence>
<gene>
    <name evidence="5" type="primary">wecA</name>
    <name evidence="5" type="ORF">PEV8663_01770</name>
</gene>
<keyword evidence="2" id="KW-0270">Exopolysaccharide synthesis</keyword>
<dbReference type="PANTHER" id="PTHR30576:SF0">
    <property type="entry name" value="UNDECAPRENYL-PHOSPHATE N-ACETYLGALACTOSAMINYL 1-PHOSPHATE TRANSFERASE-RELATED"/>
    <property type="match status" value="1"/>
</dbReference>
<dbReference type="GO" id="GO:0016780">
    <property type="term" value="F:phosphotransferase activity, for other substituted phosphate groups"/>
    <property type="evidence" value="ECO:0007669"/>
    <property type="project" value="TreeGrafter"/>
</dbReference>
<evidence type="ECO:0000259" key="4">
    <source>
        <dbReference type="Pfam" id="PF02397"/>
    </source>
</evidence>
<dbReference type="AlphaFoldDB" id="A0A238KBK9"/>
<dbReference type="EC" id="2.7.8.40" evidence="5"/>
<accession>A0A238KBK9</accession>
<comment type="similarity">
    <text evidence="1">Belongs to the bacterial sugar transferase family.</text>
</comment>
<organism evidence="5 6">
    <name type="scientific">Pelagimonas varians</name>
    <dbReference type="NCBI Taxonomy" id="696760"/>
    <lineage>
        <taxon>Bacteria</taxon>
        <taxon>Pseudomonadati</taxon>
        <taxon>Pseudomonadota</taxon>
        <taxon>Alphaproteobacteria</taxon>
        <taxon>Rhodobacterales</taxon>
        <taxon>Roseobacteraceae</taxon>
        <taxon>Pelagimonas</taxon>
    </lineage>
</organism>
<feature type="domain" description="Bacterial sugar transferase" evidence="4">
    <location>
        <begin position="33"/>
        <end position="215"/>
    </location>
</feature>